<gene>
    <name evidence="2" type="ORF">I6N95_24295</name>
</gene>
<sequence>MTNTHEYIEDPWARVITRNGLKGDEVVSGLQKSIRRGLTKEACEFAYEMYITSPQFEEKLWRRLLAISVEDIGMGNVQAAPIINSLNQMRKEFAYNEADRAMYIFHAIRLLAESEKDRSTDLLKNIVIKSFAMGYVPEIPDFALDKHTVRGQAMGRDSFHFLNEASKVIPEMPVDNGYKEAYAKILETYDPKKVVESAFNFNSWQI</sequence>
<dbReference type="InterPro" id="IPR021886">
    <property type="entry name" value="MgsA_C"/>
</dbReference>
<dbReference type="GO" id="GO:0006260">
    <property type="term" value="P:DNA replication"/>
    <property type="evidence" value="ECO:0007669"/>
    <property type="project" value="InterPro"/>
</dbReference>
<organism evidence="2 3">
    <name type="scientific">Vagococcus allomyrinae</name>
    <dbReference type="NCBI Taxonomy" id="2794353"/>
    <lineage>
        <taxon>Bacteria</taxon>
        <taxon>Bacillati</taxon>
        <taxon>Bacillota</taxon>
        <taxon>Bacilli</taxon>
        <taxon>Lactobacillales</taxon>
        <taxon>Enterococcaceae</taxon>
        <taxon>Vagococcus</taxon>
    </lineage>
</organism>
<dbReference type="Pfam" id="PF12002">
    <property type="entry name" value="MgsA_C"/>
    <property type="match status" value="1"/>
</dbReference>
<reference evidence="2" key="1">
    <citation type="submission" date="2020-12" db="EMBL/GenBank/DDBJ databases">
        <title>Vagococcus allomyrinae sp. nov. and Enterococcus lavae sp. nov., isolated from the larvae of Allomyrina dichotoma.</title>
        <authorList>
            <person name="Lee S.D."/>
        </authorList>
    </citation>
    <scope>NUCLEOTIDE SEQUENCE</scope>
    <source>
        <strain evidence="2">BWB3-3</strain>
    </source>
</reference>
<evidence type="ECO:0000259" key="1">
    <source>
        <dbReference type="Pfam" id="PF12002"/>
    </source>
</evidence>
<dbReference type="Gene3D" id="1.20.272.10">
    <property type="match status" value="1"/>
</dbReference>
<feature type="domain" description="MgsA AAA+ ATPase C-terminal" evidence="1">
    <location>
        <begin position="59"/>
        <end position="157"/>
    </location>
</feature>
<proteinExistence type="predicted"/>
<dbReference type="InterPro" id="IPR008921">
    <property type="entry name" value="DNA_pol3_clamp-load_cplx_C"/>
</dbReference>
<evidence type="ECO:0000313" key="3">
    <source>
        <dbReference type="Proteomes" id="UP000674938"/>
    </source>
</evidence>
<dbReference type="AlphaFoldDB" id="A0A940PAP9"/>
<name>A0A940PAP9_9ENTE</name>
<accession>A0A940PAP9</accession>
<comment type="caution">
    <text evidence="2">The sequence shown here is derived from an EMBL/GenBank/DDBJ whole genome shotgun (WGS) entry which is preliminary data.</text>
</comment>
<keyword evidence="3" id="KW-1185">Reference proteome</keyword>
<dbReference type="EMBL" id="JAEEGA010000022">
    <property type="protein sequence ID" value="MBP1044135.1"/>
    <property type="molecule type" value="Genomic_DNA"/>
</dbReference>
<dbReference type="Proteomes" id="UP000674938">
    <property type="component" value="Unassembled WGS sequence"/>
</dbReference>
<dbReference type="GO" id="GO:0003677">
    <property type="term" value="F:DNA binding"/>
    <property type="evidence" value="ECO:0007669"/>
    <property type="project" value="InterPro"/>
</dbReference>
<evidence type="ECO:0000313" key="2">
    <source>
        <dbReference type="EMBL" id="MBP1044135.1"/>
    </source>
</evidence>
<dbReference type="SUPFAM" id="SSF48019">
    <property type="entry name" value="post-AAA+ oligomerization domain-like"/>
    <property type="match status" value="1"/>
</dbReference>
<protein>
    <recommendedName>
        <fullName evidence="1">MgsA AAA+ ATPase C-terminal domain-containing protein</fullName>
    </recommendedName>
</protein>
<dbReference type="RefSeq" id="WP_209532347.1">
    <property type="nucleotide sequence ID" value="NZ_JAEEGA010000022.1"/>
</dbReference>